<reference evidence="4" key="1">
    <citation type="submission" date="2022-04" db="EMBL/GenBank/DDBJ databases">
        <authorList>
            <person name="Ren T."/>
        </authorList>
    </citation>
    <scope>NUCLEOTIDE SEQUENCE</scope>
    <source>
        <strain evidence="4">F63249</strain>
    </source>
</reference>
<dbReference type="InterPro" id="IPR036322">
    <property type="entry name" value="WD40_repeat_dom_sf"/>
</dbReference>
<feature type="signal peptide" evidence="2">
    <location>
        <begin position="1"/>
        <end position="18"/>
    </location>
</feature>
<sequence>MKNFTLLLALCSTLHCFAQFEVNIIDLNTNDLVYDAVTDKIYASIPSSNGTNGNSIGIINLDTYELESTVFIGSEPSVLAISDNGQYIYSGFEGSATVRRFDVTNLTADIQFPLGSDSSTGSFFAEDIEVMPNNPTTIAISRKNIGFTPRHEGVAIYDNNIMRTNTTQDHTGSNKIEFTGVNSLLGYNNETTEFGIRTLSVNASGISENTVTNNILSGFGVDFIYNNNRVYATNGQILDVTTTPFSAGQFTGASGPVAYDEFLDKVCYATFNGSSAIRFQRYNPNNFLIEDDLVVNEATGESKSMITCGNGCYAFNSENNKVVIIRDTNLSVTDFTVDNTFKLYPNPTSNVVTIDVNNDIETIQLIDINGKLIKHMSGNHNNNTIDLTHLRSGLYLVKVVFHGGHTATKRITKS</sequence>
<dbReference type="Pfam" id="PF18962">
    <property type="entry name" value="Por_Secre_tail"/>
    <property type="match status" value="1"/>
</dbReference>
<dbReference type="InterPro" id="IPR011044">
    <property type="entry name" value="Quino_amine_DH_bsu"/>
</dbReference>
<dbReference type="SUPFAM" id="SSF50978">
    <property type="entry name" value="WD40 repeat-like"/>
    <property type="match status" value="1"/>
</dbReference>
<gene>
    <name evidence="4" type="ORF">MUY34_11095</name>
</gene>
<keyword evidence="5" id="KW-1185">Reference proteome</keyword>
<dbReference type="SUPFAM" id="SSF50969">
    <property type="entry name" value="YVTN repeat-like/Quinoprotein amine dehydrogenase"/>
    <property type="match status" value="1"/>
</dbReference>
<evidence type="ECO:0000256" key="2">
    <source>
        <dbReference type="SAM" id="SignalP"/>
    </source>
</evidence>
<dbReference type="Proteomes" id="UP001203687">
    <property type="component" value="Unassembled WGS sequence"/>
</dbReference>
<dbReference type="EMBL" id="JALPQF010000010">
    <property type="protein sequence ID" value="MCK8481172.1"/>
    <property type="molecule type" value="Genomic_DNA"/>
</dbReference>
<feature type="chain" id="PRO_5045208052" evidence="2">
    <location>
        <begin position="19"/>
        <end position="414"/>
    </location>
</feature>
<proteinExistence type="predicted"/>
<dbReference type="InterPro" id="IPR026444">
    <property type="entry name" value="Secre_tail"/>
</dbReference>
<dbReference type="Gene3D" id="2.130.10.10">
    <property type="entry name" value="YVTN repeat-like/Quinoprotein amine dehydrogenase"/>
    <property type="match status" value="1"/>
</dbReference>
<keyword evidence="1 2" id="KW-0732">Signal</keyword>
<dbReference type="InterPro" id="IPR015943">
    <property type="entry name" value="WD40/YVTN_repeat-like_dom_sf"/>
</dbReference>
<accession>A0ABT0H9Y8</accession>
<comment type="caution">
    <text evidence="4">The sequence shown here is derived from an EMBL/GenBank/DDBJ whole genome shotgun (WGS) entry which is preliminary data.</text>
</comment>
<evidence type="ECO:0000256" key="1">
    <source>
        <dbReference type="ARBA" id="ARBA00022729"/>
    </source>
</evidence>
<evidence type="ECO:0000313" key="5">
    <source>
        <dbReference type="Proteomes" id="UP001203687"/>
    </source>
</evidence>
<protein>
    <submittedName>
        <fullName evidence="4">T9SS type A sorting domain-containing protein</fullName>
    </submittedName>
</protein>
<feature type="domain" description="Secretion system C-terminal sorting" evidence="3">
    <location>
        <begin position="343"/>
        <end position="410"/>
    </location>
</feature>
<evidence type="ECO:0000313" key="4">
    <source>
        <dbReference type="EMBL" id="MCK8481172.1"/>
    </source>
</evidence>
<organism evidence="4 5">
    <name type="scientific">Psychroserpens algicola</name>
    <dbReference type="NCBI Taxonomy" id="1719034"/>
    <lineage>
        <taxon>Bacteria</taxon>
        <taxon>Pseudomonadati</taxon>
        <taxon>Bacteroidota</taxon>
        <taxon>Flavobacteriia</taxon>
        <taxon>Flavobacteriales</taxon>
        <taxon>Flavobacteriaceae</taxon>
        <taxon>Psychroserpens</taxon>
    </lineage>
</organism>
<name>A0ABT0H9Y8_9FLAO</name>
<evidence type="ECO:0000259" key="3">
    <source>
        <dbReference type="Pfam" id="PF18962"/>
    </source>
</evidence>
<dbReference type="NCBIfam" id="TIGR04183">
    <property type="entry name" value="Por_Secre_tail"/>
    <property type="match status" value="1"/>
</dbReference>
<dbReference type="RefSeq" id="WP_248413164.1">
    <property type="nucleotide sequence ID" value="NZ_JALPQF010000010.1"/>
</dbReference>